<dbReference type="EMBL" id="CP126656">
    <property type="protein sequence ID" value="WJZ94208.1"/>
    <property type="molecule type" value="Genomic_DNA"/>
</dbReference>
<feature type="domain" description="DUF6857" evidence="1">
    <location>
        <begin position="25"/>
        <end position="60"/>
    </location>
</feature>
<proteinExistence type="predicted"/>
<keyword evidence="3" id="KW-1185">Reference proteome</keyword>
<reference evidence="2 3" key="1">
    <citation type="journal article" date="2023" name="Hortic Res">
        <title>The complete reference genome for grapevine (Vitis vinifera L.) genetics and breeding.</title>
        <authorList>
            <person name="Shi X."/>
            <person name="Cao S."/>
            <person name="Wang X."/>
            <person name="Huang S."/>
            <person name="Wang Y."/>
            <person name="Liu Z."/>
            <person name="Liu W."/>
            <person name="Leng X."/>
            <person name="Peng Y."/>
            <person name="Wang N."/>
            <person name="Wang Y."/>
            <person name="Ma Z."/>
            <person name="Xu X."/>
            <person name="Zhang F."/>
            <person name="Xue H."/>
            <person name="Zhong H."/>
            <person name="Wang Y."/>
            <person name="Zhang K."/>
            <person name="Velt A."/>
            <person name="Avia K."/>
            <person name="Holtgrawe D."/>
            <person name="Grimplet J."/>
            <person name="Matus J.T."/>
            <person name="Ware D."/>
            <person name="Wu X."/>
            <person name="Wang H."/>
            <person name="Liu C."/>
            <person name="Fang Y."/>
            <person name="Rustenholz C."/>
            <person name="Cheng Z."/>
            <person name="Xiao H."/>
            <person name="Zhou Y."/>
        </authorList>
    </citation>
    <scope>NUCLEOTIDE SEQUENCE [LARGE SCALE GENOMIC DNA]</scope>
    <source>
        <strain evidence="3">cv. Pinot noir / PN40024</strain>
        <tissue evidence="2">Leaf</tissue>
    </source>
</reference>
<name>A0ABY9CHZ1_VITVI</name>
<protein>
    <recommendedName>
        <fullName evidence="1">DUF6857 domain-containing protein</fullName>
    </recommendedName>
</protein>
<evidence type="ECO:0000313" key="3">
    <source>
        <dbReference type="Proteomes" id="UP001227230"/>
    </source>
</evidence>
<dbReference type="InterPro" id="IPR049172">
    <property type="entry name" value="DUF6857_pln"/>
</dbReference>
<sequence>MSNLYEADARWRWRHGDMDADVDISAFSDNGQITGMPTQLKRVNDWLDEMGSSKDQGRALYTQAVKYLHSKAENTEDDFKAASLIERTEEKPSSSEMSPEEVVEFVPVQNHVAAHVLEMQEVQEGPAKAVTRVLDNENFQVPGHLHSSSSGFLCRIKQEVFMILKFW</sequence>
<organism evidence="2 3">
    <name type="scientific">Vitis vinifera</name>
    <name type="common">Grape</name>
    <dbReference type="NCBI Taxonomy" id="29760"/>
    <lineage>
        <taxon>Eukaryota</taxon>
        <taxon>Viridiplantae</taxon>
        <taxon>Streptophyta</taxon>
        <taxon>Embryophyta</taxon>
        <taxon>Tracheophyta</taxon>
        <taxon>Spermatophyta</taxon>
        <taxon>Magnoliopsida</taxon>
        <taxon>eudicotyledons</taxon>
        <taxon>Gunneridae</taxon>
        <taxon>Pentapetalae</taxon>
        <taxon>rosids</taxon>
        <taxon>Vitales</taxon>
        <taxon>Vitaceae</taxon>
        <taxon>Viteae</taxon>
        <taxon>Vitis</taxon>
    </lineage>
</organism>
<evidence type="ECO:0000313" key="2">
    <source>
        <dbReference type="EMBL" id="WJZ94208.1"/>
    </source>
</evidence>
<dbReference type="Proteomes" id="UP001227230">
    <property type="component" value="Chromosome 9"/>
</dbReference>
<dbReference type="Pfam" id="PF21647">
    <property type="entry name" value="DUF6857"/>
    <property type="match status" value="1"/>
</dbReference>
<gene>
    <name evidence="2" type="ORF">VitviT2T_013085</name>
</gene>
<accession>A0ABY9CHZ1</accession>
<evidence type="ECO:0000259" key="1">
    <source>
        <dbReference type="Pfam" id="PF21647"/>
    </source>
</evidence>